<keyword evidence="7" id="KW-1185">Reference proteome</keyword>
<dbReference type="InterPro" id="IPR013210">
    <property type="entry name" value="LRR_N_plant-typ"/>
</dbReference>
<protein>
    <submittedName>
        <fullName evidence="6">Leucine-rich repeat-containing N-terminal, plant-type</fullName>
    </submittedName>
</protein>
<accession>A0AAN8VAH1</accession>
<dbReference type="AlphaFoldDB" id="A0AAN8VAH1"/>
<dbReference type="Proteomes" id="UP001370490">
    <property type="component" value="Unassembled WGS sequence"/>
</dbReference>
<evidence type="ECO:0000256" key="3">
    <source>
        <dbReference type="SAM" id="MobiDB-lite"/>
    </source>
</evidence>
<keyword evidence="4" id="KW-1133">Transmembrane helix</keyword>
<evidence type="ECO:0000313" key="7">
    <source>
        <dbReference type="Proteomes" id="UP001370490"/>
    </source>
</evidence>
<keyword evidence="4" id="KW-0812">Transmembrane</keyword>
<evidence type="ECO:0000256" key="4">
    <source>
        <dbReference type="SAM" id="Phobius"/>
    </source>
</evidence>
<proteinExistence type="predicted"/>
<evidence type="ECO:0000313" key="6">
    <source>
        <dbReference type="EMBL" id="KAK6931343.1"/>
    </source>
</evidence>
<feature type="transmembrane region" description="Helical" evidence="4">
    <location>
        <begin position="386"/>
        <end position="408"/>
    </location>
</feature>
<keyword evidence="4" id="KW-0472">Membrane</keyword>
<dbReference type="Pfam" id="PF08263">
    <property type="entry name" value="LRRNT_2"/>
    <property type="match status" value="1"/>
</dbReference>
<gene>
    <name evidence="6" type="ORF">RJ641_003136</name>
</gene>
<dbReference type="Gene3D" id="3.80.10.10">
    <property type="entry name" value="Ribonuclease Inhibitor"/>
    <property type="match status" value="1"/>
</dbReference>
<sequence length="485" mass="52086">MEPEYGSGVSSKYSKPITEATSIRLECSPSASSSDSSIIDLFQVTASSSSPGDSAKVVKEHNEDAQFAQKNNKYALPLIDYDNLALKDHGDISRNGSSKLEGNDEGSVGGTSPSIASDMRYESFQFHSMMLSPPLQVMGRSDYNPDRIPNSVFHASKESNQTEWSIDSNESLFSIHEGNNSFSRDHLVWKSGELFKSGELIVYNPSPSPSQDPGPPVPVVEEINRMGVNVGNDSATTTAASQTVTVTTEEDLIAPLPHLQAQQVSTNISSISHQSDGSGNSTQSFAFPIEKTMDEECTVCVVAAERRSGHGNVAVRFATAHGRAVMVSGQVDTVLSLAACSAAVYGQAVILIGRIAIILSVAGRSATIGTVVEFNSVVVLPPFVDFHVVIVVVLALLVVLVHNLVLFFKGFWVSCELDSDKSVLLQFKDSVSDPSGILSSWNSSISKYCSWFGVSCASNSSVVAQVEFEKVCNLEKLDTIRLQEP</sequence>
<dbReference type="PANTHER" id="PTHR33673:SF3">
    <property type="entry name" value="SUPPRESSOR SRP40-LIKE PROTEIN"/>
    <property type="match status" value="1"/>
</dbReference>
<keyword evidence="2" id="KW-0677">Repeat</keyword>
<organism evidence="6 7">
    <name type="scientific">Dillenia turbinata</name>
    <dbReference type="NCBI Taxonomy" id="194707"/>
    <lineage>
        <taxon>Eukaryota</taxon>
        <taxon>Viridiplantae</taxon>
        <taxon>Streptophyta</taxon>
        <taxon>Embryophyta</taxon>
        <taxon>Tracheophyta</taxon>
        <taxon>Spermatophyta</taxon>
        <taxon>Magnoliopsida</taxon>
        <taxon>eudicotyledons</taxon>
        <taxon>Gunneridae</taxon>
        <taxon>Pentapetalae</taxon>
        <taxon>Dilleniales</taxon>
        <taxon>Dilleniaceae</taxon>
        <taxon>Dillenia</taxon>
    </lineage>
</organism>
<feature type="domain" description="Leucine-rich repeat-containing N-terminal plant-type" evidence="5">
    <location>
        <begin position="418"/>
        <end position="456"/>
    </location>
</feature>
<dbReference type="InterPro" id="IPR032675">
    <property type="entry name" value="LRR_dom_sf"/>
</dbReference>
<feature type="region of interest" description="Disordered" evidence="3">
    <location>
        <begin position="95"/>
        <end position="114"/>
    </location>
</feature>
<evidence type="ECO:0000256" key="2">
    <source>
        <dbReference type="ARBA" id="ARBA00022737"/>
    </source>
</evidence>
<dbReference type="PANTHER" id="PTHR33673">
    <property type="entry name" value="SUPPRESSOR SRP40-LIKE PROTEIN"/>
    <property type="match status" value="1"/>
</dbReference>
<name>A0AAN8VAH1_9MAGN</name>
<evidence type="ECO:0000259" key="5">
    <source>
        <dbReference type="Pfam" id="PF08263"/>
    </source>
</evidence>
<dbReference type="EMBL" id="JBAMMX010000011">
    <property type="protein sequence ID" value="KAK6931343.1"/>
    <property type="molecule type" value="Genomic_DNA"/>
</dbReference>
<evidence type="ECO:0000256" key="1">
    <source>
        <dbReference type="ARBA" id="ARBA00022614"/>
    </source>
</evidence>
<comment type="caution">
    <text evidence="6">The sequence shown here is derived from an EMBL/GenBank/DDBJ whole genome shotgun (WGS) entry which is preliminary data.</text>
</comment>
<reference evidence="6 7" key="1">
    <citation type="submission" date="2023-12" db="EMBL/GenBank/DDBJ databases">
        <title>A high-quality genome assembly for Dillenia turbinata (Dilleniales).</title>
        <authorList>
            <person name="Chanderbali A."/>
        </authorList>
    </citation>
    <scope>NUCLEOTIDE SEQUENCE [LARGE SCALE GENOMIC DNA]</scope>
    <source>
        <strain evidence="6">LSX21</strain>
        <tissue evidence="6">Leaf</tissue>
    </source>
</reference>
<keyword evidence="1" id="KW-0433">Leucine-rich repeat</keyword>